<dbReference type="OrthoDB" id="191465at2"/>
<comment type="catalytic activity">
    <reaction evidence="7">
        <text>3-dehydro-L-erythronate + ATP = 3-dehydro-4-O-phospho-L-erythronate + ADP + H(+)</text>
        <dbReference type="Rhea" id="RHEA:52552"/>
        <dbReference type="ChEBI" id="CHEBI:15378"/>
        <dbReference type="ChEBI" id="CHEBI:30616"/>
        <dbReference type="ChEBI" id="CHEBI:136592"/>
        <dbReference type="ChEBI" id="CHEBI:136670"/>
        <dbReference type="ChEBI" id="CHEBI:456216"/>
        <dbReference type="EC" id="2.7.1.217"/>
    </reaction>
</comment>
<feature type="domain" description="Four-carbon acid sugar kinase N-terminal" evidence="13">
    <location>
        <begin position="3"/>
        <end position="229"/>
    </location>
</feature>
<reference evidence="15 16" key="1">
    <citation type="submission" date="2017-05" db="EMBL/GenBank/DDBJ databases">
        <authorList>
            <person name="Varghese N."/>
            <person name="Submissions S."/>
        </authorList>
    </citation>
    <scope>NUCLEOTIDE SEQUENCE [LARGE SCALE GENOMIC DNA]</scope>
    <source>
        <strain evidence="15 16">DSM 100094</strain>
    </source>
</reference>
<dbReference type="Pfam" id="PF17042">
    <property type="entry name" value="NBD_C"/>
    <property type="match status" value="1"/>
</dbReference>
<dbReference type="GO" id="GO:0005524">
    <property type="term" value="F:ATP binding"/>
    <property type="evidence" value="ECO:0007669"/>
    <property type="project" value="UniProtKB-KW"/>
</dbReference>
<dbReference type="Proteomes" id="UP000319014">
    <property type="component" value="Unassembled WGS sequence"/>
</dbReference>
<dbReference type="InterPro" id="IPR050007">
    <property type="entry name" value="OtnK"/>
</dbReference>
<evidence type="ECO:0000256" key="2">
    <source>
        <dbReference type="ARBA" id="ARBA00022679"/>
    </source>
</evidence>
<evidence type="ECO:0000256" key="9">
    <source>
        <dbReference type="ARBA" id="ARBA00037335"/>
    </source>
</evidence>
<keyword evidence="5" id="KW-0067">ATP-binding</keyword>
<evidence type="ECO:0000313" key="16">
    <source>
        <dbReference type="Proteomes" id="UP000319014"/>
    </source>
</evidence>
<evidence type="ECO:0000256" key="8">
    <source>
        <dbReference type="ARBA" id="ARBA00036346"/>
    </source>
</evidence>
<evidence type="ECO:0000256" key="10">
    <source>
        <dbReference type="ARBA" id="ARBA00039095"/>
    </source>
</evidence>
<feature type="domain" description="Four-carbon acid sugar kinase nucleotide binding" evidence="14">
    <location>
        <begin position="252"/>
        <end position="384"/>
    </location>
</feature>
<evidence type="ECO:0000259" key="13">
    <source>
        <dbReference type="Pfam" id="PF07005"/>
    </source>
</evidence>
<evidence type="ECO:0000256" key="4">
    <source>
        <dbReference type="ARBA" id="ARBA00022777"/>
    </source>
</evidence>
<keyword evidence="3" id="KW-0547">Nucleotide-binding</keyword>
<dbReference type="Gene3D" id="3.40.980.20">
    <property type="entry name" value="Four-carbon acid sugar kinase, nucleotide binding domain"/>
    <property type="match status" value="1"/>
</dbReference>
<comment type="catalytic activity">
    <reaction evidence="8">
        <text>3-dehydro-D-erythronate + ATP = 3-dehydro-4-O-phospho-D-erythronate + ADP + H(+)</text>
        <dbReference type="Rhea" id="RHEA:52556"/>
        <dbReference type="ChEBI" id="CHEBI:15378"/>
        <dbReference type="ChEBI" id="CHEBI:30616"/>
        <dbReference type="ChEBI" id="CHEBI:57958"/>
        <dbReference type="ChEBI" id="CHEBI:136593"/>
        <dbReference type="ChEBI" id="CHEBI:456216"/>
        <dbReference type="EC" id="2.7.1.217"/>
    </reaction>
</comment>
<dbReference type="Pfam" id="PF07005">
    <property type="entry name" value="SBD_N"/>
    <property type="match status" value="1"/>
</dbReference>
<dbReference type="RefSeq" id="WP_142665085.1">
    <property type="nucleotide sequence ID" value="NZ_FXTK01000047.1"/>
</dbReference>
<comment type="function">
    <text evidence="9">Catalyzes the ATP-dependent phosphorylation of 3-oxo-tetronate to 3-oxo-tetronate 4-phosphate.</text>
</comment>
<keyword evidence="6" id="KW-0119">Carbohydrate metabolism</keyword>
<evidence type="ECO:0000256" key="7">
    <source>
        <dbReference type="ARBA" id="ARBA00035898"/>
    </source>
</evidence>
<evidence type="ECO:0000256" key="6">
    <source>
        <dbReference type="ARBA" id="ARBA00023277"/>
    </source>
</evidence>
<evidence type="ECO:0000256" key="12">
    <source>
        <dbReference type="ARBA" id="ARBA00041377"/>
    </source>
</evidence>
<evidence type="ECO:0000256" key="3">
    <source>
        <dbReference type="ARBA" id="ARBA00022741"/>
    </source>
</evidence>
<accession>A0A521FTW6</accession>
<evidence type="ECO:0000259" key="14">
    <source>
        <dbReference type="Pfam" id="PF17042"/>
    </source>
</evidence>
<gene>
    <name evidence="15" type="ORF">SAMN06265221_1471</name>
</gene>
<dbReference type="Gene3D" id="3.40.50.10840">
    <property type="entry name" value="Putative sugar-binding, N-terminal domain"/>
    <property type="match status" value="1"/>
</dbReference>
<keyword evidence="2" id="KW-0808">Transferase</keyword>
<comment type="similarity">
    <text evidence="1">Belongs to the four-carbon acid sugar kinase family.</text>
</comment>
<keyword evidence="16" id="KW-1185">Reference proteome</keyword>
<dbReference type="SUPFAM" id="SSF142764">
    <property type="entry name" value="YgbK-like"/>
    <property type="match status" value="1"/>
</dbReference>
<dbReference type="InterPro" id="IPR010737">
    <property type="entry name" value="4-carb_acid_sugar_kinase_N"/>
</dbReference>
<name>A0A521FTW6_9RHOB</name>
<dbReference type="NCBIfam" id="NF043035">
    <property type="entry name" value="OxoTetrKin"/>
    <property type="match status" value="1"/>
</dbReference>
<dbReference type="InterPro" id="IPR037051">
    <property type="entry name" value="4-carb_acid_sugar_kinase_N_sf"/>
</dbReference>
<keyword evidence="4" id="KW-0418">Kinase</keyword>
<evidence type="ECO:0000256" key="11">
    <source>
        <dbReference type="ARBA" id="ARBA00039461"/>
    </source>
</evidence>
<dbReference type="InterPro" id="IPR031475">
    <property type="entry name" value="NBD_C"/>
</dbReference>
<evidence type="ECO:0000256" key="5">
    <source>
        <dbReference type="ARBA" id="ARBA00022840"/>
    </source>
</evidence>
<feature type="non-terminal residue" evidence="15">
    <location>
        <position position="387"/>
    </location>
</feature>
<sequence length="387" mass="39683">MLIGVIADDFTGASDIANTLAKGHGVSPALRTVQYLGIPQRPADAGVQAGVVSLKSRSIPSQEAVAQSLAALDWLLEQGCQQVVFKYCSTFDSTPDGNIGPVAQALAERLGVRGVVVCPAFPAMGRTIYQGHLFVRDRLLSESGMENHPLTPMTDPDIRRWLARQVTGPVGLVDTATVRQGADAIRSALAATDATLAIVDATEDDDLMQIGRALAGAPLLTGGSGIAIGLAQNFAAAGTTAAHHAANTRPAAILAGSCSGMTRAQIGTHLQTHPGLEIDVDAVMQGRMGADQIVGFVLDHGDATPLAYSSGTPEAVSAAQARHGRENVAAKLDALFGEVAQRLTRQGIGRLVVAGGETSGAVVSALGLEALEIGAELAPGVPILHGP</sequence>
<proteinExistence type="inferred from homology"/>
<protein>
    <recommendedName>
        <fullName evidence="11">3-oxo-tetronate kinase</fullName>
        <ecNumber evidence="10">2.7.1.217</ecNumber>
    </recommendedName>
    <alternativeName>
        <fullName evidence="12">3-dehydrotetronate 4-kinase</fullName>
    </alternativeName>
</protein>
<organism evidence="15 16">
    <name type="scientific">Paracoccus laeviglucosivorans</name>
    <dbReference type="NCBI Taxonomy" id="1197861"/>
    <lineage>
        <taxon>Bacteria</taxon>
        <taxon>Pseudomonadati</taxon>
        <taxon>Pseudomonadota</taxon>
        <taxon>Alphaproteobacteria</taxon>
        <taxon>Rhodobacterales</taxon>
        <taxon>Paracoccaceae</taxon>
        <taxon>Paracoccus</taxon>
    </lineage>
</organism>
<dbReference type="AlphaFoldDB" id="A0A521FTW6"/>
<dbReference type="EMBL" id="FXTK01000047">
    <property type="protein sequence ID" value="SMO99639.1"/>
    <property type="molecule type" value="Genomic_DNA"/>
</dbReference>
<dbReference type="InterPro" id="IPR042213">
    <property type="entry name" value="NBD_C_sf"/>
</dbReference>
<dbReference type="GO" id="GO:0016301">
    <property type="term" value="F:kinase activity"/>
    <property type="evidence" value="ECO:0007669"/>
    <property type="project" value="UniProtKB-KW"/>
</dbReference>
<evidence type="ECO:0000256" key="1">
    <source>
        <dbReference type="ARBA" id="ARBA00005715"/>
    </source>
</evidence>
<evidence type="ECO:0000313" key="15">
    <source>
        <dbReference type="EMBL" id="SMO99639.1"/>
    </source>
</evidence>
<dbReference type="EC" id="2.7.1.217" evidence="10"/>